<organism evidence="3 4">
    <name type="scientific">Serinibacter arcticus</name>
    <dbReference type="NCBI Taxonomy" id="1655435"/>
    <lineage>
        <taxon>Bacteria</taxon>
        <taxon>Bacillati</taxon>
        <taxon>Actinomycetota</taxon>
        <taxon>Actinomycetes</taxon>
        <taxon>Micrococcales</taxon>
        <taxon>Beutenbergiaceae</taxon>
        <taxon>Serinibacter</taxon>
    </lineage>
</organism>
<evidence type="ECO:0000313" key="3">
    <source>
        <dbReference type="EMBL" id="TGO06297.1"/>
    </source>
</evidence>
<dbReference type="Gene3D" id="3.30.420.40">
    <property type="match status" value="2"/>
</dbReference>
<dbReference type="InterPro" id="IPR022496">
    <property type="entry name" value="T6A_TsaB"/>
</dbReference>
<gene>
    <name evidence="3" type="ORF">SERN_0489</name>
</gene>
<name>A0A4Z1E9V4_9MICO</name>
<dbReference type="GO" id="GO:0002949">
    <property type="term" value="P:tRNA threonylcarbamoyladenosine modification"/>
    <property type="evidence" value="ECO:0007669"/>
    <property type="project" value="InterPro"/>
</dbReference>
<dbReference type="SUPFAM" id="SSF53067">
    <property type="entry name" value="Actin-like ATPase domain"/>
    <property type="match status" value="2"/>
</dbReference>
<dbReference type="PANTHER" id="PTHR11735:SF11">
    <property type="entry name" value="TRNA THREONYLCARBAMOYLADENOSINE BIOSYNTHESIS PROTEIN TSAB"/>
    <property type="match status" value="1"/>
</dbReference>
<evidence type="ECO:0000313" key="4">
    <source>
        <dbReference type="Proteomes" id="UP000297318"/>
    </source>
</evidence>
<accession>A0A4Z1E9V4</accession>
<dbReference type="PANTHER" id="PTHR11735">
    <property type="entry name" value="TRNA N6-ADENOSINE THREONYLCARBAMOYLTRANSFERASE"/>
    <property type="match status" value="1"/>
</dbReference>
<dbReference type="GO" id="GO:0005829">
    <property type="term" value="C:cytosol"/>
    <property type="evidence" value="ECO:0007669"/>
    <property type="project" value="TreeGrafter"/>
</dbReference>
<feature type="region of interest" description="Disordered" evidence="1">
    <location>
        <begin position="209"/>
        <end position="234"/>
    </location>
</feature>
<comment type="caution">
    <text evidence="3">The sequence shown here is derived from an EMBL/GenBank/DDBJ whole genome shotgun (WGS) entry which is preliminary data.</text>
</comment>
<reference evidence="3 4" key="1">
    <citation type="submission" date="2018-11" db="EMBL/GenBank/DDBJ databases">
        <title>Complete genome sequencing of the Actinobacteria Serinibacter sp. K3-2.</title>
        <authorList>
            <person name="Rakitin A.L."/>
            <person name="Beletsky A.V."/>
            <person name="Mardanov A.V."/>
            <person name="Ravin N.V."/>
            <person name="Gromova A.S."/>
            <person name="Filippova S.N."/>
            <person name="Gal'Chenko V.F."/>
        </authorList>
    </citation>
    <scope>NUCLEOTIDE SEQUENCE [LARGE SCALE GENOMIC DNA]</scope>
    <source>
        <strain evidence="3 4">K3-2</strain>
    </source>
</reference>
<dbReference type="AlphaFoldDB" id="A0A4Z1E9V4"/>
<protein>
    <submittedName>
        <fullName evidence="3">TsaB protein, required for threonylcarbamoyladenosine (T(6)A) formation in tRNA</fullName>
    </submittedName>
</protein>
<proteinExistence type="predicted"/>
<evidence type="ECO:0000259" key="2">
    <source>
        <dbReference type="Pfam" id="PF00814"/>
    </source>
</evidence>
<dbReference type="NCBIfam" id="TIGR03725">
    <property type="entry name" value="T6A_YeaZ"/>
    <property type="match status" value="1"/>
</dbReference>
<dbReference type="RefSeq" id="WP_135848524.1">
    <property type="nucleotide sequence ID" value="NZ_RHPJ01000001.1"/>
</dbReference>
<dbReference type="EMBL" id="RHPJ01000001">
    <property type="protein sequence ID" value="TGO06297.1"/>
    <property type="molecule type" value="Genomic_DNA"/>
</dbReference>
<dbReference type="InterPro" id="IPR000905">
    <property type="entry name" value="Gcp-like_dom"/>
</dbReference>
<feature type="domain" description="Gcp-like" evidence="2">
    <location>
        <begin position="33"/>
        <end position="131"/>
    </location>
</feature>
<dbReference type="Proteomes" id="UP000297318">
    <property type="component" value="Unassembled WGS sequence"/>
</dbReference>
<feature type="compositionally biased region" description="Low complexity" evidence="1">
    <location>
        <begin position="220"/>
        <end position="234"/>
    </location>
</feature>
<evidence type="ECO:0000256" key="1">
    <source>
        <dbReference type="SAM" id="MobiDB-lite"/>
    </source>
</evidence>
<dbReference type="InterPro" id="IPR043129">
    <property type="entry name" value="ATPase_NBD"/>
</dbReference>
<dbReference type="OrthoDB" id="9809995at2"/>
<sequence>MSDVILALDTSSGTRTALVRDGRVLATRTQLDARAHAEHATPLVAEVLTEAGIAVGDLTGIVVGTGPAPFTGLRVGLATAQLLALAVDLPVWGVPSLDAWAAGAFAADPGLEEVLVATDARRREVYEARYVRDPGAPGGLRRVGDFAVHRPDPVAGPVPAVGTGTTLYPEAYPVVVAAVDLDPGRLADIGLARARAGEPVPLTPLYLRRPDVHGVPGGREPLAPTTPTPAAEER</sequence>
<dbReference type="Pfam" id="PF00814">
    <property type="entry name" value="TsaD"/>
    <property type="match status" value="1"/>
</dbReference>
<keyword evidence="4" id="KW-1185">Reference proteome</keyword>